<protein>
    <submittedName>
        <fullName evidence="9">Methyl-accepting chemotaxis protein</fullName>
    </submittedName>
</protein>
<keyword evidence="1 6" id="KW-0812">Transmembrane</keyword>
<dbReference type="SMART" id="SM00283">
    <property type="entry name" value="MA"/>
    <property type="match status" value="1"/>
</dbReference>
<dbReference type="PANTHER" id="PTHR32089">
    <property type="entry name" value="METHYL-ACCEPTING CHEMOTAXIS PROTEIN MCPB"/>
    <property type="match status" value="1"/>
</dbReference>
<sequence length="534" mass="55524">MRRVRIGTRLAAAFVAVLALLGVVAAVAFTGIRNQKATASEVRALQVLTSEAKEIRFYAASLNGWQSAYVADIHRLGAARAFGGDSVNYRAWQRERDRFQAYLKAVHKADMNGAEQALFAKVQKEAATYFGVNEQVVAAYKPGTPAAVRKGDQLAQYDSWNSYYRIMTATQRLVESVDQRSDQAVAESAAAADTAQRIILVGSALALLLGCLLALVVTRSITRPVVAARDALRRVADGELRVELPRGGTDEPAEMAAALGDALGSIHRVVVDVAAQAEVLDQTSAALDEVAQTFATNISETSTQARIVADASQEVSANVNSVAMGAEEMGSAIADIAESASQAAHVASEAVAAAGVANSTVASLGASSARIGDVLQLITAIAEQTNLLALNATIEAARAGELGKGFAVVAGEVKELAQETAKATEDIGRLVQDIQSDSAAAASAISGIGEIISRISGYQTTIASAVEEQTATTTEMNRGVAEAAGGSTQIAENIAAVAAAASAASDDVARSRAAAAELTRMSRQLREAVGQFRY</sequence>
<dbReference type="RefSeq" id="WP_165449356.1">
    <property type="nucleotide sequence ID" value="NZ_SHKY01000001.1"/>
</dbReference>
<dbReference type="Gene3D" id="1.10.287.950">
    <property type="entry name" value="Methyl-accepting chemotaxis protein"/>
    <property type="match status" value="1"/>
</dbReference>
<evidence type="ECO:0000259" key="8">
    <source>
        <dbReference type="PROSITE" id="PS50885"/>
    </source>
</evidence>
<proteinExistence type="inferred from homology"/>
<keyword evidence="2 6" id="KW-1133">Transmembrane helix</keyword>
<evidence type="ECO:0000256" key="2">
    <source>
        <dbReference type="ARBA" id="ARBA00022989"/>
    </source>
</evidence>
<dbReference type="GO" id="GO:0006935">
    <property type="term" value="P:chemotaxis"/>
    <property type="evidence" value="ECO:0007669"/>
    <property type="project" value="InterPro"/>
</dbReference>
<dbReference type="InterPro" id="IPR004090">
    <property type="entry name" value="Chemotax_Me-accpt_rcpt"/>
</dbReference>
<dbReference type="Pfam" id="PF00015">
    <property type="entry name" value="MCPsignal"/>
    <property type="match status" value="1"/>
</dbReference>
<dbReference type="PANTHER" id="PTHR32089:SF112">
    <property type="entry name" value="LYSOZYME-LIKE PROTEIN-RELATED"/>
    <property type="match status" value="1"/>
</dbReference>
<feature type="domain" description="HAMP" evidence="8">
    <location>
        <begin position="219"/>
        <end position="271"/>
    </location>
</feature>
<dbReference type="PROSITE" id="PS50111">
    <property type="entry name" value="CHEMOTAXIS_TRANSDUC_2"/>
    <property type="match status" value="1"/>
</dbReference>
<dbReference type="GO" id="GO:0016020">
    <property type="term" value="C:membrane"/>
    <property type="evidence" value="ECO:0007669"/>
    <property type="project" value="InterPro"/>
</dbReference>
<dbReference type="SMART" id="SM00304">
    <property type="entry name" value="HAMP"/>
    <property type="match status" value="1"/>
</dbReference>
<gene>
    <name evidence="9" type="ORF">EV385_0265</name>
</gene>
<evidence type="ECO:0000313" key="9">
    <source>
        <dbReference type="EMBL" id="RZU48548.1"/>
    </source>
</evidence>
<accession>A0A4Q7ZD33</accession>
<dbReference type="InterPro" id="IPR004089">
    <property type="entry name" value="MCPsignal_dom"/>
</dbReference>
<dbReference type="GO" id="GO:0007165">
    <property type="term" value="P:signal transduction"/>
    <property type="evidence" value="ECO:0007669"/>
    <property type="project" value="UniProtKB-KW"/>
</dbReference>
<dbReference type="AlphaFoldDB" id="A0A4Q7ZD33"/>
<dbReference type="PROSITE" id="PS50885">
    <property type="entry name" value="HAMP"/>
    <property type="match status" value="1"/>
</dbReference>
<comment type="caution">
    <text evidence="9">The sequence shown here is derived from an EMBL/GenBank/DDBJ whole genome shotgun (WGS) entry which is preliminary data.</text>
</comment>
<evidence type="ECO:0000256" key="6">
    <source>
        <dbReference type="SAM" id="Phobius"/>
    </source>
</evidence>
<name>A0A4Q7ZD33_9ACTN</name>
<evidence type="ECO:0000256" key="5">
    <source>
        <dbReference type="PROSITE-ProRule" id="PRU00284"/>
    </source>
</evidence>
<dbReference type="PRINTS" id="PR00260">
    <property type="entry name" value="CHEMTRNSDUCR"/>
</dbReference>
<dbReference type="SUPFAM" id="SSF58104">
    <property type="entry name" value="Methyl-accepting chemotaxis protein (MCP) signaling domain"/>
    <property type="match status" value="1"/>
</dbReference>
<dbReference type="CDD" id="cd06225">
    <property type="entry name" value="HAMP"/>
    <property type="match status" value="1"/>
</dbReference>
<feature type="domain" description="Methyl-accepting transducer" evidence="7">
    <location>
        <begin position="276"/>
        <end position="509"/>
    </location>
</feature>
<dbReference type="InterPro" id="IPR003660">
    <property type="entry name" value="HAMP_dom"/>
</dbReference>
<organism evidence="9 10">
    <name type="scientific">Krasilnikovia cinnamomea</name>
    <dbReference type="NCBI Taxonomy" id="349313"/>
    <lineage>
        <taxon>Bacteria</taxon>
        <taxon>Bacillati</taxon>
        <taxon>Actinomycetota</taxon>
        <taxon>Actinomycetes</taxon>
        <taxon>Micromonosporales</taxon>
        <taxon>Micromonosporaceae</taxon>
        <taxon>Krasilnikovia</taxon>
    </lineage>
</organism>
<keyword evidence="10" id="KW-1185">Reference proteome</keyword>
<dbReference type="EMBL" id="SHKY01000001">
    <property type="protein sequence ID" value="RZU48548.1"/>
    <property type="molecule type" value="Genomic_DNA"/>
</dbReference>
<dbReference type="Proteomes" id="UP000292564">
    <property type="component" value="Unassembled WGS sequence"/>
</dbReference>
<evidence type="ECO:0000313" key="10">
    <source>
        <dbReference type="Proteomes" id="UP000292564"/>
    </source>
</evidence>
<evidence type="ECO:0000256" key="1">
    <source>
        <dbReference type="ARBA" id="ARBA00022692"/>
    </source>
</evidence>
<evidence type="ECO:0000256" key="3">
    <source>
        <dbReference type="ARBA" id="ARBA00023224"/>
    </source>
</evidence>
<keyword evidence="6" id="KW-0472">Membrane</keyword>
<dbReference type="GO" id="GO:0004888">
    <property type="term" value="F:transmembrane signaling receptor activity"/>
    <property type="evidence" value="ECO:0007669"/>
    <property type="project" value="InterPro"/>
</dbReference>
<comment type="similarity">
    <text evidence="4">Belongs to the methyl-accepting chemotaxis (MCP) protein family.</text>
</comment>
<keyword evidence="3 5" id="KW-0807">Transducer</keyword>
<feature type="transmembrane region" description="Helical" evidence="6">
    <location>
        <begin position="198"/>
        <end position="217"/>
    </location>
</feature>
<evidence type="ECO:0000256" key="4">
    <source>
        <dbReference type="ARBA" id="ARBA00029447"/>
    </source>
</evidence>
<evidence type="ECO:0000259" key="7">
    <source>
        <dbReference type="PROSITE" id="PS50111"/>
    </source>
</evidence>
<reference evidence="9 10" key="1">
    <citation type="submission" date="2019-02" db="EMBL/GenBank/DDBJ databases">
        <title>Sequencing the genomes of 1000 actinobacteria strains.</title>
        <authorList>
            <person name="Klenk H.-P."/>
        </authorList>
    </citation>
    <scope>NUCLEOTIDE SEQUENCE [LARGE SCALE GENOMIC DNA]</scope>
    <source>
        <strain evidence="9 10">DSM 45162</strain>
    </source>
</reference>